<comment type="caution">
    <text evidence="2">The sequence shown here is derived from an EMBL/GenBank/DDBJ whole genome shotgun (WGS) entry which is preliminary data.</text>
</comment>
<protein>
    <submittedName>
        <fullName evidence="2">Uncharacterized protein</fullName>
    </submittedName>
</protein>
<dbReference type="EMBL" id="JACSQE010000013">
    <property type="protein sequence ID" value="MBD8000044.1"/>
    <property type="molecule type" value="Genomic_DNA"/>
</dbReference>
<dbReference type="Proteomes" id="UP000633601">
    <property type="component" value="Unassembled WGS sequence"/>
</dbReference>
<proteinExistence type="predicted"/>
<feature type="compositionally biased region" description="Basic and acidic residues" evidence="1">
    <location>
        <begin position="31"/>
        <end position="42"/>
    </location>
</feature>
<accession>A0ABR8V5K7</accession>
<gene>
    <name evidence="2" type="ORF">H9640_15945</name>
</gene>
<name>A0ABR8V5K7_9CELL</name>
<keyword evidence="3" id="KW-1185">Reference proteome</keyword>
<evidence type="ECO:0000256" key="1">
    <source>
        <dbReference type="SAM" id="MobiDB-lite"/>
    </source>
</evidence>
<evidence type="ECO:0000313" key="2">
    <source>
        <dbReference type="EMBL" id="MBD8000044.1"/>
    </source>
</evidence>
<sequence length="318" mass="33637">MTHHDENGGALPQPQGDARETSAETATDAADAARRPDARRVPRLDALVPGSLLDRGRAALAGVESARANVEATGASMRGLGRRLRAPGALFGPPAPAVGVPAAPEQPLHRSQAEVAALLPRSFEVAVPEARGDVGQRGWTGRVFLVGGHSPGYLVRRCPRAPLGTGEIASGLLELAVEGLVGQHTGGSDDPHTVELLDPEGHVLLRSTPLVPRRHDRTLREVSLADGTPVAAVVGGSRRAHHREVVPRGALRGAPVLTDLLDLYPGRDNAARVWRGLDELASIRTEDRQRMLTVRDLTADDEALLVWAAALCWWGAGT</sequence>
<organism evidence="2 3">
    <name type="scientific">Oerskovia gallyi</name>
    <dbReference type="NCBI Taxonomy" id="2762226"/>
    <lineage>
        <taxon>Bacteria</taxon>
        <taxon>Bacillati</taxon>
        <taxon>Actinomycetota</taxon>
        <taxon>Actinomycetes</taxon>
        <taxon>Micrococcales</taxon>
        <taxon>Cellulomonadaceae</taxon>
        <taxon>Oerskovia</taxon>
    </lineage>
</organism>
<evidence type="ECO:0000313" key="3">
    <source>
        <dbReference type="Proteomes" id="UP000633601"/>
    </source>
</evidence>
<dbReference type="RefSeq" id="WP_191791754.1">
    <property type="nucleotide sequence ID" value="NZ_JACSQE010000013.1"/>
</dbReference>
<reference evidence="2 3" key="1">
    <citation type="submission" date="2020-08" db="EMBL/GenBank/DDBJ databases">
        <title>A Genomic Blueprint of the Chicken Gut Microbiome.</title>
        <authorList>
            <person name="Gilroy R."/>
            <person name="Ravi A."/>
            <person name="Getino M."/>
            <person name="Pursley I."/>
            <person name="Horton D.L."/>
            <person name="Alikhan N.-F."/>
            <person name="Baker D."/>
            <person name="Gharbi K."/>
            <person name="Hall N."/>
            <person name="Watson M."/>
            <person name="Adriaenssens E.M."/>
            <person name="Foster-Nyarko E."/>
            <person name="Jarju S."/>
            <person name="Secka A."/>
            <person name="Antonio M."/>
            <person name="Oren A."/>
            <person name="Chaudhuri R."/>
            <person name="La Ragione R.M."/>
            <person name="Hildebrand F."/>
            <person name="Pallen M.J."/>
        </authorList>
    </citation>
    <scope>NUCLEOTIDE SEQUENCE [LARGE SCALE GENOMIC DNA]</scope>
    <source>
        <strain evidence="2 3">Sa2CUA8</strain>
    </source>
</reference>
<feature type="region of interest" description="Disordered" evidence="1">
    <location>
        <begin position="1"/>
        <end position="42"/>
    </location>
</feature>